<dbReference type="RefSeq" id="WP_407920335.1">
    <property type="nucleotide sequence ID" value="NZ_LT629763.1"/>
</dbReference>
<reference evidence="3" key="1">
    <citation type="submission" date="2016-10" db="EMBL/GenBank/DDBJ databases">
        <authorList>
            <person name="Varghese N."/>
            <person name="Submissions S."/>
        </authorList>
    </citation>
    <scope>NUCLEOTIDE SEQUENCE [LARGE SCALE GENOMIC DNA]</scope>
    <source>
        <strain evidence="3">JCM 14963</strain>
    </source>
</reference>
<dbReference type="SUPFAM" id="SSF160104">
    <property type="entry name" value="Acetoacetate decarboxylase-like"/>
    <property type="match status" value="1"/>
</dbReference>
<evidence type="ECO:0008006" key="4">
    <source>
        <dbReference type="Google" id="ProtNLM"/>
    </source>
</evidence>
<gene>
    <name evidence="2" type="ORF">SAMN05216271_0458</name>
</gene>
<feature type="signal peptide" evidence="1">
    <location>
        <begin position="1"/>
        <end position="24"/>
    </location>
</feature>
<proteinExistence type="predicted"/>
<accession>A0A1H1M268</accession>
<dbReference type="InterPro" id="IPR023375">
    <property type="entry name" value="ADC_dom_sf"/>
</dbReference>
<dbReference type="EMBL" id="LT629763">
    <property type="protein sequence ID" value="SDR80893.1"/>
    <property type="molecule type" value="Genomic_DNA"/>
</dbReference>
<organism evidence="2 3">
    <name type="scientific">Halopseudomonas sabulinigri</name>
    <dbReference type="NCBI Taxonomy" id="472181"/>
    <lineage>
        <taxon>Bacteria</taxon>
        <taxon>Pseudomonadati</taxon>
        <taxon>Pseudomonadota</taxon>
        <taxon>Gammaproteobacteria</taxon>
        <taxon>Pseudomonadales</taxon>
        <taxon>Pseudomonadaceae</taxon>
        <taxon>Halopseudomonas</taxon>
    </lineage>
</organism>
<dbReference type="Proteomes" id="UP000243413">
    <property type="component" value="Chromosome I"/>
</dbReference>
<sequence>MTTLKTFALAASLSIGLATLPAVAETTTQTKTAIAMIAGHEVPLVAGGLYDRFHSNPPLSVIANEDPTLDLSWFQTLEKTRVDIGFESYSPNFYYRNSRVTLVFTADIDRLTELMPAKVLEQVQPLQIWPGRGLIALTAYAYHYCDNDSYNEIALSIVTNKPGSANMGPFSLIGQSMDSDMWGYVLKLPVDTEVARVRGVVGYNLPKWLTRIDYRESADDLTFDVYDSESGKLDFSIQANRLDDLATEPALATTSFTNLDHDGNLAWGHAVSRQLLSASSSDPDDVKLTLGDGSFSAFIRALDPGRMIKYDYVPEFQSALYAPELLSTLLDQ</sequence>
<protein>
    <recommendedName>
        <fullName evidence="4">Acetoacetate decarboxylase (ADC)</fullName>
    </recommendedName>
</protein>
<evidence type="ECO:0000256" key="1">
    <source>
        <dbReference type="SAM" id="SignalP"/>
    </source>
</evidence>
<evidence type="ECO:0000313" key="3">
    <source>
        <dbReference type="Proteomes" id="UP000243413"/>
    </source>
</evidence>
<evidence type="ECO:0000313" key="2">
    <source>
        <dbReference type="EMBL" id="SDR80893.1"/>
    </source>
</evidence>
<name>A0A1H1M268_9GAMM</name>
<feature type="chain" id="PRO_5009253962" description="Acetoacetate decarboxylase (ADC)" evidence="1">
    <location>
        <begin position="25"/>
        <end position="332"/>
    </location>
</feature>
<dbReference type="Gene3D" id="2.40.400.10">
    <property type="entry name" value="Acetoacetate decarboxylase-like"/>
    <property type="match status" value="1"/>
</dbReference>
<dbReference type="AlphaFoldDB" id="A0A1H1M268"/>
<keyword evidence="1" id="KW-0732">Signal</keyword>
<dbReference type="STRING" id="472181.SAMN05216271_0458"/>